<dbReference type="PANTHER" id="PTHR10108">
    <property type="entry name" value="SAM-DEPENDENT METHYLTRANSFERASE"/>
    <property type="match status" value="1"/>
</dbReference>
<evidence type="ECO:0000313" key="9">
    <source>
        <dbReference type="Proteomes" id="UP000824890"/>
    </source>
</evidence>
<evidence type="ECO:0000313" key="8">
    <source>
        <dbReference type="EMBL" id="KAH0911451.1"/>
    </source>
</evidence>
<dbReference type="Pfam" id="PF03141">
    <property type="entry name" value="Methyltransf_29"/>
    <property type="match status" value="1"/>
</dbReference>
<evidence type="ECO:0000256" key="5">
    <source>
        <dbReference type="ARBA" id="ARBA00023136"/>
    </source>
</evidence>
<evidence type="ECO:0000256" key="6">
    <source>
        <dbReference type="ARBA" id="ARBA00023180"/>
    </source>
</evidence>
<dbReference type="EC" id="2.1.1.-" evidence="7"/>
<keyword evidence="1 7" id="KW-0489">Methyltransferase</keyword>
<name>A0ABQ8C4Y1_BRANA</name>
<evidence type="ECO:0000256" key="2">
    <source>
        <dbReference type="ARBA" id="ARBA00022679"/>
    </source>
</evidence>
<protein>
    <recommendedName>
        <fullName evidence="7">Methyltransferase</fullName>
        <ecNumber evidence="7">2.1.1.-</ecNumber>
    </recommendedName>
</protein>
<evidence type="ECO:0000256" key="4">
    <source>
        <dbReference type="ARBA" id="ARBA00022989"/>
    </source>
</evidence>
<dbReference type="Proteomes" id="UP000824890">
    <property type="component" value="Unassembled WGS sequence"/>
</dbReference>
<feature type="non-terminal residue" evidence="8">
    <location>
        <position position="1"/>
    </location>
</feature>
<organism evidence="8 9">
    <name type="scientific">Brassica napus</name>
    <name type="common">Rape</name>
    <dbReference type="NCBI Taxonomy" id="3708"/>
    <lineage>
        <taxon>Eukaryota</taxon>
        <taxon>Viridiplantae</taxon>
        <taxon>Streptophyta</taxon>
        <taxon>Embryophyta</taxon>
        <taxon>Tracheophyta</taxon>
        <taxon>Spermatophyta</taxon>
        <taxon>Magnoliopsida</taxon>
        <taxon>eudicotyledons</taxon>
        <taxon>Gunneridae</taxon>
        <taxon>Pentapetalae</taxon>
        <taxon>rosids</taxon>
        <taxon>malvids</taxon>
        <taxon>Brassicales</taxon>
        <taxon>Brassicaceae</taxon>
        <taxon>Brassiceae</taxon>
        <taxon>Brassica</taxon>
    </lineage>
</organism>
<keyword evidence="7" id="KW-0735">Signal-anchor</keyword>
<reference evidence="8 9" key="1">
    <citation type="submission" date="2021-05" db="EMBL/GenBank/DDBJ databases">
        <title>Genome Assembly of Synthetic Allotetraploid Brassica napus Reveals Homoeologous Exchanges between Subgenomes.</title>
        <authorList>
            <person name="Davis J.T."/>
        </authorList>
    </citation>
    <scope>NUCLEOTIDE SEQUENCE [LARGE SCALE GENOMIC DNA]</scope>
    <source>
        <strain evidence="9">cv. Da-Ae</strain>
        <tissue evidence="8">Seedling</tissue>
    </source>
</reference>
<comment type="caution">
    <text evidence="8">The sequence shown here is derived from an EMBL/GenBank/DDBJ whole genome shotgun (WGS) entry which is preliminary data.</text>
</comment>
<proteinExistence type="inferred from homology"/>
<comment type="subcellular location">
    <subcellularLocation>
        <location evidence="7">Membrane</location>
        <topology evidence="7">Single-pass type II membrane protein</topology>
    </subcellularLocation>
</comment>
<dbReference type="InterPro" id="IPR004159">
    <property type="entry name" value="Put_SAM_MeTrfase"/>
</dbReference>
<evidence type="ECO:0000256" key="3">
    <source>
        <dbReference type="ARBA" id="ARBA00022692"/>
    </source>
</evidence>
<accession>A0ABQ8C4Y1</accession>
<dbReference type="PANTHER" id="PTHR10108:SF1141">
    <property type="entry name" value="METHYLTRANSFERASE PMT24-RELATED"/>
    <property type="match status" value="1"/>
</dbReference>
<dbReference type="EMBL" id="JAGKQM010000009">
    <property type="protein sequence ID" value="KAH0911451.1"/>
    <property type="molecule type" value="Genomic_DNA"/>
</dbReference>
<keyword evidence="9" id="KW-1185">Reference proteome</keyword>
<gene>
    <name evidence="8" type="ORF">HID58_034772</name>
</gene>
<evidence type="ECO:0000256" key="1">
    <source>
        <dbReference type="ARBA" id="ARBA00022603"/>
    </source>
</evidence>
<keyword evidence="3" id="KW-0812">Transmembrane</keyword>
<keyword evidence="5" id="KW-0472">Membrane</keyword>
<evidence type="ECO:0000256" key="7">
    <source>
        <dbReference type="RuleBase" id="RU366043"/>
    </source>
</evidence>
<keyword evidence="2 7" id="KW-0808">Transferase</keyword>
<keyword evidence="6 7" id="KW-0325">Glycoprotein</keyword>
<comment type="similarity">
    <text evidence="7">Belongs to the methyltransferase superfamily.</text>
</comment>
<sequence>GFPSLIGSPRQLPPRKVTSCPCDTFDGLQQGISRLLMSSLWRLRDCLPPLPRPSFLRNQDLKPRQPISLLFSSEGLMVDRLRLFTSSNHSFQPETSGYSVHVAMFTRSCLAEDDTLITQLFVKRNVLLEACMHKVTEESEKRGAVWSEKWPEHIWKSAQEDFTADMIVEKLLFQSYFKGEGIDWWCSLVSVIVEVDRILRPQGTFIVNDGMEKIGEIEKMMESLKWNVRMTHSRYGEGVISVQKSWWRPTEVETITSAIESERELV</sequence>
<keyword evidence="4" id="KW-1133">Transmembrane helix</keyword>